<dbReference type="RefSeq" id="WP_204653984.1">
    <property type="nucleotide sequence ID" value="NZ_JAFBFD010000017.1"/>
</dbReference>
<evidence type="ECO:0000313" key="7">
    <source>
        <dbReference type="Proteomes" id="UP001595969"/>
    </source>
</evidence>
<keyword evidence="3 4" id="KW-0413">Isomerase</keyword>
<reference evidence="7" key="1">
    <citation type="journal article" date="2019" name="Int. J. Syst. Evol. Microbiol.">
        <title>The Global Catalogue of Microorganisms (GCM) 10K type strain sequencing project: providing services to taxonomists for standard genome sequencing and annotation.</title>
        <authorList>
            <consortium name="The Broad Institute Genomics Platform"/>
            <consortium name="The Broad Institute Genome Sequencing Center for Infectious Disease"/>
            <person name="Wu L."/>
            <person name="Ma J."/>
        </authorList>
    </citation>
    <scope>NUCLEOTIDE SEQUENCE [LARGE SCALE GENOMIC DNA]</scope>
    <source>
        <strain evidence="7">CGMCC 1.19032</strain>
    </source>
</reference>
<dbReference type="EC" id="5.4.99.-" evidence="4"/>
<dbReference type="GO" id="GO:0016853">
    <property type="term" value="F:isomerase activity"/>
    <property type="evidence" value="ECO:0007669"/>
    <property type="project" value="UniProtKB-KW"/>
</dbReference>
<dbReference type="Pfam" id="PF00849">
    <property type="entry name" value="PseudoU_synth_2"/>
    <property type="match status" value="1"/>
</dbReference>
<dbReference type="InterPro" id="IPR006145">
    <property type="entry name" value="PsdUridine_synth_RsuA/RluA"/>
</dbReference>
<dbReference type="Proteomes" id="UP001595969">
    <property type="component" value="Unassembled WGS sequence"/>
</dbReference>
<name>A0ABV9MRV5_9ENTE</name>
<proteinExistence type="inferred from homology"/>
<sequence>MEYTLTLPKTQTEMTIRELLENEWLVPRKVRHFLRVRKGVRLNGEVAMLHQVIRAGDQITLSLEESDYAFKPVILGDASQVEVLFEDEHLIIVNKPGGIKTHPNQPDETTTLLNHLAAYLAPKQQQPFVVHRLDKETSGAILFAKNPFVLPILGRLLEQKLIYRRYQAVVHGRLKQDLTIRKKIGRDRHDRRKRVIDPKGGQMAITHVQVAKIGTQTTQIYCVLETGRTHQIRVHLASLGHPLVGDPLYQTKKADRLMLHAYEMHFLHPFTKEQMAVKALPGLWSL</sequence>
<evidence type="ECO:0000259" key="5">
    <source>
        <dbReference type="Pfam" id="PF00849"/>
    </source>
</evidence>
<evidence type="ECO:0000313" key="6">
    <source>
        <dbReference type="EMBL" id="MFC4718711.1"/>
    </source>
</evidence>
<dbReference type="InterPro" id="IPR020103">
    <property type="entry name" value="PsdUridine_synth_cat_dom_sf"/>
</dbReference>
<evidence type="ECO:0000256" key="1">
    <source>
        <dbReference type="ARBA" id="ARBA00000073"/>
    </source>
</evidence>
<evidence type="ECO:0000256" key="4">
    <source>
        <dbReference type="RuleBase" id="RU362028"/>
    </source>
</evidence>
<dbReference type="EMBL" id="JBHSGS010000015">
    <property type="protein sequence ID" value="MFC4718711.1"/>
    <property type="molecule type" value="Genomic_DNA"/>
</dbReference>
<dbReference type="InterPro" id="IPR006224">
    <property type="entry name" value="PsdUridine_synth_RluA-like_CS"/>
</dbReference>
<dbReference type="CDD" id="cd02869">
    <property type="entry name" value="PseudoU_synth_RluA_like"/>
    <property type="match status" value="1"/>
</dbReference>
<gene>
    <name evidence="6" type="ORF">ACFO5I_03000</name>
</gene>
<dbReference type="InterPro" id="IPR006225">
    <property type="entry name" value="PsdUridine_synth_RluC/D"/>
</dbReference>
<comment type="similarity">
    <text evidence="2 4">Belongs to the pseudouridine synthase RluA family.</text>
</comment>
<comment type="function">
    <text evidence="4">Responsible for synthesis of pseudouridine from uracil.</text>
</comment>
<organism evidence="6 7">
    <name type="scientific">Enterococcus lemanii</name>
    <dbReference type="NCBI Taxonomy" id="1159752"/>
    <lineage>
        <taxon>Bacteria</taxon>
        <taxon>Bacillati</taxon>
        <taxon>Bacillota</taxon>
        <taxon>Bacilli</taxon>
        <taxon>Lactobacillales</taxon>
        <taxon>Enterococcaceae</taxon>
        <taxon>Enterococcus</taxon>
    </lineage>
</organism>
<dbReference type="PROSITE" id="PS01129">
    <property type="entry name" value="PSI_RLU"/>
    <property type="match status" value="1"/>
</dbReference>
<comment type="catalytic activity">
    <reaction evidence="1 4">
        <text>a uridine in RNA = a pseudouridine in RNA</text>
        <dbReference type="Rhea" id="RHEA:48348"/>
        <dbReference type="Rhea" id="RHEA-COMP:12068"/>
        <dbReference type="Rhea" id="RHEA-COMP:12069"/>
        <dbReference type="ChEBI" id="CHEBI:65314"/>
        <dbReference type="ChEBI" id="CHEBI:65315"/>
    </reaction>
</comment>
<accession>A0ABV9MRV5</accession>
<dbReference type="PANTHER" id="PTHR21600:SF44">
    <property type="entry name" value="RIBOSOMAL LARGE SUBUNIT PSEUDOURIDINE SYNTHASE D"/>
    <property type="match status" value="1"/>
</dbReference>
<protein>
    <recommendedName>
        <fullName evidence="4">Pseudouridine synthase</fullName>
        <ecNumber evidence="4">5.4.99.-</ecNumber>
    </recommendedName>
</protein>
<keyword evidence="7" id="KW-1185">Reference proteome</keyword>
<dbReference type="PANTHER" id="PTHR21600">
    <property type="entry name" value="MITOCHONDRIAL RNA PSEUDOURIDINE SYNTHASE"/>
    <property type="match status" value="1"/>
</dbReference>
<feature type="domain" description="Pseudouridine synthase RsuA/RluA-like" evidence="5">
    <location>
        <begin position="89"/>
        <end position="238"/>
    </location>
</feature>
<evidence type="ECO:0000256" key="3">
    <source>
        <dbReference type="ARBA" id="ARBA00023235"/>
    </source>
</evidence>
<dbReference type="Gene3D" id="3.30.2350.10">
    <property type="entry name" value="Pseudouridine synthase"/>
    <property type="match status" value="1"/>
</dbReference>
<dbReference type="InterPro" id="IPR050188">
    <property type="entry name" value="RluA_PseudoU_synthase"/>
</dbReference>
<dbReference type="SUPFAM" id="SSF55120">
    <property type="entry name" value="Pseudouridine synthase"/>
    <property type="match status" value="1"/>
</dbReference>
<dbReference type="NCBIfam" id="TIGR00005">
    <property type="entry name" value="rluA_subfam"/>
    <property type="match status" value="1"/>
</dbReference>
<comment type="caution">
    <text evidence="6">The sequence shown here is derived from an EMBL/GenBank/DDBJ whole genome shotgun (WGS) entry which is preliminary data.</text>
</comment>
<evidence type="ECO:0000256" key="2">
    <source>
        <dbReference type="ARBA" id="ARBA00010876"/>
    </source>
</evidence>